<dbReference type="AlphaFoldDB" id="A0A8J5TI41"/>
<evidence type="ECO:0000313" key="2">
    <source>
        <dbReference type="EMBL" id="KAG8083394.1"/>
    </source>
</evidence>
<evidence type="ECO:0000313" key="3">
    <source>
        <dbReference type="Proteomes" id="UP000729402"/>
    </source>
</evidence>
<feature type="region of interest" description="Disordered" evidence="1">
    <location>
        <begin position="64"/>
        <end position="90"/>
    </location>
</feature>
<protein>
    <submittedName>
        <fullName evidence="2">Uncharacterized protein</fullName>
    </submittedName>
</protein>
<reference evidence="2" key="2">
    <citation type="submission" date="2021-02" db="EMBL/GenBank/DDBJ databases">
        <authorList>
            <person name="Kimball J.A."/>
            <person name="Haas M.W."/>
            <person name="Macchietto M."/>
            <person name="Kono T."/>
            <person name="Duquette J."/>
            <person name="Shao M."/>
        </authorList>
    </citation>
    <scope>NUCLEOTIDE SEQUENCE</scope>
    <source>
        <tissue evidence="2">Fresh leaf tissue</tissue>
    </source>
</reference>
<gene>
    <name evidence="2" type="ORF">GUJ93_ZPchr0015g6730</name>
</gene>
<sequence>MEGGAAGGKGDAATGQTLAKLPLSWAVGDADMELSAVKKQLRVEPLHAVTPSTPEPLKVTACSFYGSTDGDTTDPTPWPLPPPTDPALQQ</sequence>
<keyword evidence="3" id="KW-1185">Reference proteome</keyword>
<proteinExistence type="predicted"/>
<evidence type="ECO:0000256" key="1">
    <source>
        <dbReference type="SAM" id="MobiDB-lite"/>
    </source>
</evidence>
<dbReference type="EMBL" id="JAAALK010000085">
    <property type="protein sequence ID" value="KAG8083394.1"/>
    <property type="molecule type" value="Genomic_DNA"/>
</dbReference>
<name>A0A8J5TI41_ZIZPA</name>
<accession>A0A8J5TI41</accession>
<reference evidence="2" key="1">
    <citation type="journal article" date="2021" name="bioRxiv">
        <title>Whole Genome Assembly and Annotation of Northern Wild Rice, Zizania palustris L., Supports a Whole Genome Duplication in the Zizania Genus.</title>
        <authorList>
            <person name="Haas M."/>
            <person name="Kono T."/>
            <person name="Macchietto M."/>
            <person name="Millas R."/>
            <person name="McGilp L."/>
            <person name="Shao M."/>
            <person name="Duquette J."/>
            <person name="Hirsch C.N."/>
            <person name="Kimball J."/>
        </authorList>
    </citation>
    <scope>NUCLEOTIDE SEQUENCE</scope>
    <source>
        <tissue evidence="2">Fresh leaf tissue</tissue>
    </source>
</reference>
<dbReference type="Proteomes" id="UP000729402">
    <property type="component" value="Unassembled WGS sequence"/>
</dbReference>
<feature type="compositionally biased region" description="Pro residues" evidence="1">
    <location>
        <begin position="76"/>
        <end position="90"/>
    </location>
</feature>
<organism evidence="2 3">
    <name type="scientific">Zizania palustris</name>
    <name type="common">Northern wild rice</name>
    <dbReference type="NCBI Taxonomy" id="103762"/>
    <lineage>
        <taxon>Eukaryota</taxon>
        <taxon>Viridiplantae</taxon>
        <taxon>Streptophyta</taxon>
        <taxon>Embryophyta</taxon>
        <taxon>Tracheophyta</taxon>
        <taxon>Spermatophyta</taxon>
        <taxon>Magnoliopsida</taxon>
        <taxon>Liliopsida</taxon>
        <taxon>Poales</taxon>
        <taxon>Poaceae</taxon>
        <taxon>BOP clade</taxon>
        <taxon>Oryzoideae</taxon>
        <taxon>Oryzeae</taxon>
        <taxon>Zizaniinae</taxon>
        <taxon>Zizania</taxon>
    </lineage>
</organism>
<comment type="caution">
    <text evidence="2">The sequence shown here is derived from an EMBL/GenBank/DDBJ whole genome shotgun (WGS) entry which is preliminary data.</text>
</comment>